<dbReference type="Pfam" id="PF00440">
    <property type="entry name" value="TetR_N"/>
    <property type="match status" value="1"/>
</dbReference>
<dbReference type="EMBL" id="JAEUAW010000001">
    <property type="protein sequence ID" value="MBW9092124.1"/>
    <property type="molecule type" value="Genomic_DNA"/>
</dbReference>
<dbReference type="InterPro" id="IPR023772">
    <property type="entry name" value="DNA-bd_HTH_TetR-type_CS"/>
</dbReference>
<accession>A0ABS7HJ84</accession>
<sequence length="188" mass="20445">MVRWEPDASGRLRRAAVELFAERGVEATTVAAIAERAGVTERTFFRYFTDKREVLFTDQGQFASLFVTGLRDAPADASPWDAVAAGLREAQRFFPPERREGSRVRATVIATNDGLRERELLKMAGVADAMAAALRERGVSEPSATIAAHAGIAVFGAAFAAWLAEGETREFPALLDESERALRSLSAD</sequence>
<dbReference type="PROSITE" id="PS50977">
    <property type="entry name" value="HTH_TETR_2"/>
    <property type="match status" value="1"/>
</dbReference>
<dbReference type="InterPro" id="IPR001647">
    <property type="entry name" value="HTH_TetR"/>
</dbReference>
<keyword evidence="3" id="KW-0804">Transcription</keyword>
<gene>
    <name evidence="6" type="ORF">JNB62_00335</name>
</gene>
<protein>
    <submittedName>
        <fullName evidence="6">TetR family transcriptional regulator</fullName>
    </submittedName>
</protein>
<dbReference type="Gene3D" id="1.10.357.10">
    <property type="entry name" value="Tetracycline Repressor, domain 2"/>
    <property type="match status" value="1"/>
</dbReference>
<keyword evidence="2 4" id="KW-0238">DNA-binding</keyword>
<keyword evidence="1" id="KW-0805">Transcription regulation</keyword>
<dbReference type="PANTHER" id="PTHR30055">
    <property type="entry name" value="HTH-TYPE TRANSCRIPTIONAL REGULATOR RUTR"/>
    <property type="match status" value="1"/>
</dbReference>
<feature type="domain" description="HTH tetR-type" evidence="5">
    <location>
        <begin position="6"/>
        <end position="66"/>
    </location>
</feature>
<feature type="DNA-binding region" description="H-T-H motif" evidence="4">
    <location>
        <begin position="29"/>
        <end position="48"/>
    </location>
</feature>
<reference evidence="6 7" key="1">
    <citation type="journal article" date="2021" name="MBio">
        <title>Poor Competitiveness of Bradyrhizobium in Pigeon Pea Root Colonization in Indian Soils.</title>
        <authorList>
            <person name="Chalasani D."/>
            <person name="Basu A."/>
            <person name="Pullabhotla S.V.S.R.N."/>
            <person name="Jorrin B."/>
            <person name="Neal A.L."/>
            <person name="Poole P.S."/>
            <person name="Podile A.R."/>
            <person name="Tkacz A."/>
        </authorList>
    </citation>
    <scope>NUCLEOTIDE SEQUENCE [LARGE SCALE GENOMIC DNA]</scope>
    <source>
        <strain evidence="6 7">HU14</strain>
    </source>
</reference>
<dbReference type="InterPro" id="IPR050109">
    <property type="entry name" value="HTH-type_TetR-like_transc_reg"/>
</dbReference>
<evidence type="ECO:0000256" key="1">
    <source>
        <dbReference type="ARBA" id="ARBA00023015"/>
    </source>
</evidence>
<organism evidence="6 7">
    <name type="scientific">Microbacterium jejuense</name>
    <dbReference type="NCBI Taxonomy" id="1263637"/>
    <lineage>
        <taxon>Bacteria</taxon>
        <taxon>Bacillati</taxon>
        <taxon>Actinomycetota</taxon>
        <taxon>Actinomycetes</taxon>
        <taxon>Micrococcales</taxon>
        <taxon>Microbacteriaceae</taxon>
        <taxon>Microbacterium</taxon>
    </lineage>
</organism>
<dbReference type="PANTHER" id="PTHR30055:SF238">
    <property type="entry name" value="MYCOFACTOCIN BIOSYNTHESIS TRANSCRIPTIONAL REGULATOR MFTR-RELATED"/>
    <property type="match status" value="1"/>
</dbReference>
<keyword evidence="7" id="KW-1185">Reference proteome</keyword>
<evidence type="ECO:0000256" key="2">
    <source>
        <dbReference type="ARBA" id="ARBA00023125"/>
    </source>
</evidence>
<evidence type="ECO:0000313" key="6">
    <source>
        <dbReference type="EMBL" id="MBW9092124.1"/>
    </source>
</evidence>
<name>A0ABS7HJ84_9MICO</name>
<proteinExistence type="predicted"/>
<dbReference type="RefSeq" id="WP_220298893.1">
    <property type="nucleotide sequence ID" value="NZ_JAEUAW010000001.1"/>
</dbReference>
<dbReference type="PROSITE" id="PS01081">
    <property type="entry name" value="HTH_TETR_1"/>
    <property type="match status" value="1"/>
</dbReference>
<evidence type="ECO:0000313" key="7">
    <source>
        <dbReference type="Proteomes" id="UP001196843"/>
    </source>
</evidence>
<dbReference type="InterPro" id="IPR041347">
    <property type="entry name" value="MftR_C"/>
</dbReference>
<evidence type="ECO:0000256" key="4">
    <source>
        <dbReference type="PROSITE-ProRule" id="PRU00335"/>
    </source>
</evidence>
<evidence type="ECO:0000259" key="5">
    <source>
        <dbReference type="PROSITE" id="PS50977"/>
    </source>
</evidence>
<dbReference type="Proteomes" id="UP001196843">
    <property type="component" value="Unassembled WGS sequence"/>
</dbReference>
<dbReference type="Pfam" id="PF17754">
    <property type="entry name" value="TetR_C_14"/>
    <property type="match status" value="1"/>
</dbReference>
<dbReference type="PRINTS" id="PR00455">
    <property type="entry name" value="HTHTETR"/>
</dbReference>
<dbReference type="InterPro" id="IPR009057">
    <property type="entry name" value="Homeodomain-like_sf"/>
</dbReference>
<comment type="caution">
    <text evidence="6">The sequence shown here is derived from an EMBL/GenBank/DDBJ whole genome shotgun (WGS) entry which is preliminary data.</text>
</comment>
<dbReference type="SUPFAM" id="SSF46689">
    <property type="entry name" value="Homeodomain-like"/>
    <property type="match status" value="1"/>
</dbReference>
<evidence type="ECO:0000256" key="3">
    <source>
        <dbReference type="ARBA" id="ARBA00023163"/>
    </source>
</evidence>